<dbReference type="AlphaFoldDB" id="A0A643F5B6"/>
<dbReference type="RefSeq" id="WP_128093088.1">
    <property type="nucleotide sequence ID" value="NZ_JBHEEN010000001.1"/>
</dbReference>
<gene>
    <name evidence="1" type="ORF">F7Q93_02680</name>
</gene>
<reference evidence="1" key="1">
    <citation type="submission" date="2019-09" db="EMBL/GenBank/DDBJ databases">
        <title>Draft genome sequences of 48 bacterial type strains from the CCUG.</title>
        <authorList>
            <person name="Tunovic T."/>
            <person name="Pineiro-Iglesias B."/>
            <person name="Unosson C."/>
            <person name="Inganas E."/>
            <person name="Ohlen M."/>
            <person name="Cardew S."/>
            <person name="Jensie-Markopoulos S."/>
            <person name="Salva-Serra F."/>
            <person name="Jaen-Luchoro D."/>
            <person name="Karlsson R."/>
            <person name="Svensson-Stadler L."/>
            <person name="Chun J."/>
            <person name="Moore E."/>
        </authorList>
    </citation>
    <scope>NUCLEOTIDE SEQUENCE</scope>
    <source>
        <strain evidence="1">CCUG 50899</strain>
    </source>
</reference>
<sequence length="269" mass="30129">MTIPDEAVQAAINAWFEETREYVKSVEPLPEQARRMRLALTAAYPLMSGIPSSHRLIPQCPTDTMLETMAFNLSSEFGFDFTLENKEFALAVYKQAWELGIKLPAAPFLQGVKVDAQGIYDYVQGYEWRGDNGDYTPNDADREMLEDAIVGYLSAIEPSPSPRAQALEALDYVDRMFRLDLSKYIDWDGDDFNQAIFDTYQRVKFALSQDTSSERAQALEEAAQWHESEAEAYDAEEGGPDVTGRMLAQEHRVSAIAIRSLVAKGGSDA</sequence>
<dbReference type="EMBL" id="VZPE01000001">
    <property type="protein sequence ID" value="KAB0573416.1"/>
    <property type="molecule type" value="Genomic_DNA"/>
</dbReference>
<name>A0A643F5B6_9HYPH</name>
<evidence type="ECO:0000313" key="1">
    <source>
        <dbReference type="EMBL" id="KAB0573416.1"/>
    </source>
</evidence>
<organism evidence="1">
    <name type="scientific">Brucella pituitosa</name>
    <dbReference type="NCBI Taxonomy" id="571256"/>
    <lineage>
        <taxon>Bacteria</taxon>
        <taxon>Pseudomonadati</taxon>
        <taxon>Pseudomonadota</taxon>
        <taxon>Alphaproteobacteria</taxon>
        <taxon>Hyphomicrobiales</taxon>
        <taxon>Brucellaceae</taxon>
        <taxon>Brucella/Ochrobactrum group</taxon>
        <taxon>Brucella</taxon>
    </lineage>
</organism>
<comment type="caution">
    <text evidence="1">The sequence shown here is derived from an EMBL/GenBank/DDBJ whole genome shotgun (WGS) entry which is preliminary data.</text>
</comment>
<protein>
    <submittedName>
        <fullName evidence="1">Uncharacterized protein</fullName>
    </submittedName>
</protein>
<proteinExistence type="predicted"/>
<accession>A0A643F5B6</accession>